<evidence type="ECO:0008006" key="3">
    <source>
        <dbReference type="Google" id="ProtNLM"/>
    </source>
</evidence>
<dbReference type="Proteomes" id="UP001302349">
    <property type="component" value="Chromosome"/>
</dbReference>
<dbReference type="RefSeq" id="WP_317487212.1">
    <property type="nucleotide sequence ID" value="NZ_CP136051.1"/>
</dbReference>
<reference evidence="1 2" key="1">
    <citation type="journal article" date="2023" name="Microbiol. Resour. Announc.">
        <title>Complete Genome Sequence of Imperialibacter roseus strain P4T.</title>
        <authorList>
            <person name="Tizabi D.R."/>
            <person name="Bachvaroff T."/>
            <person name="Hill R.T."/>
        </authorList>
    </citation>
    <scope>NUCLEOTIDE SEQUENCE [LARGE SCALE GENOMIC DNA]</scope>
    <source>
        <strain evidence="1 2">P4T</strain>
    </source>
</reference>
<organism evidence="1 2">
    <name type="scientific">Imperialibacter roseus</name>
    <dbReference type="NCBI Taxonomy" id="1324217"/>
    <lineage>
        <taxon>Bacteria</taxon>
        <taxon>Pseudomonadati</taxon>
        <taxon>Bacteroidota</taxon>
        <taxon>Cytophagia</taxon>
        <taxon>Cytophagales</taxon>
        <taxon>Flammeovirgaceae</taxon>
        <taxon>Imperialibacter</taxon>
    </lineage>
</organism>
<protein>
    <recommendedName>
        <fullName evidence="3">DUF1579 domain-containing protein</fullName>
    </recommendedName>
</protein>
<proteinExistence type="predicted"/>
<evidence type="ECO:0000313" key="1">
    <source>
        <dbReference type="EMBL" id="WOK04402.1"/>
    </source>
</evidence>
<sequence length="171" mass="19562">MQTITHLILVILLVPVIGWAQAPETDALAKAEVTKLGFITGRWEGKGWMYGQDRVRREFDQVEDIKFKLDSTAILIEGKGSSDGKNVHNAMAIITFNKSDNNYSFYSYLSTGQKGEFKGELIGEEFYWYPAENMRYIISINGKGQWYEKGEINMGTSWFQFFEMTLDKVGD</sequence>
<dbReference type="EMBL" id="CP136051">
    <property type="protein sequence ID" value="WOK04402.1"/>
    <property type="molecule type" value="Genomic_DNA"/>
</dbReference>
<name>A0ABZ0ILG3_9BACT</name>
<gene>
    <name evidence="1" type="ORF">RT717_15080</name>
</gene>
<evidence type="ECO:0000313" key="2">
    <source>
        <dbReference type="Proteomes" id="UP001302349"/>
    </source>
</evidence>
<accession>A0ABZ0ILG3</accession>
<keyword evidence="2" id="KW-1185">Reference proteome</keyword>